<dbReference type="EMBL" id="LR134318">
    <property type="protein sequence ID" value="VEF11128.1"/>
    <property type="molecule type" value="Genomic_DNA"/>
</dbReference>
<dbReference type="AlphaFoldDB" id="A0A3S4P172"/>
<dbReference type="Proteomes" id="UP000281909">
    <property type="component" value="Chromosome"/>
</dbReference>
<dbReference type="RefSeq" id="WP_126363370.1">
    <property type="nucleotide sequence ID" value="NZ_LR134318.1"/>
</dbReference>
<sequence>MFGTPHLCPDEHRSEREIVLHREHEVGFLLPQFMGALASEISGSGLPDRCHSPSGDSLFSSVRGLFMQLRQLRF</sequence>
<accession>A0A3S4P172</accession>
<evidence type="ECO:0000313" key="1">
    <source>
        <dbReference type="EMBL" id="VEF11128.1"/>
    </source>
</evidence>
<evidence type="ECO:0000313" key="2">
    <source>
        <dbReference type="Proteomes" id="UP000281909"/>
    </source>
</evidence>
<reference evidence="1 2" key="1">
    <citation type="submission" date="2018-12" db="EMBL/GenBank/DDBJ databases">
        <authorList>
            <consortium name="Pathogen Informatics"/>
        </authorList>
    </citation>
    <scope>NUCLEOTIDE SEQUENCE [LARGE SCALE GENOMIC DNA]</scope>
    <source>
        <strain evidence="1 2">NCTC9428</strain>
    </source>
</reference>
<proteinExistence type="predicted"/>
<organism evidence="1 2">
    <name type="scientific">Pseudomonas fluorescens</name>
    <dbReference type="NCBI Taxonomy" id="294"/>
    <lineage>
        <taxon>Bacteria</taxon>
        <taxon>Pseudomonadati</taxon>
        <taxon>Pseudomonadota</taxon>
        <taxon>Gammaproteobacteria</taxon>
        <taxon>Pseudomonadales</taxon>
        <taxon>Pseudomonadaceae</taxon>
        <taxon>Pseudomonas</taxon>
    </lineage>
</organism>
<name>A0A3S4P172_PSEFL</name>
<dbReference type="OrthoDB" id="7025079at2"/>
<protein>
    <submittedName>
        <fullName evidence="1">Uncharacterized protein</fullName>
    </submittedName>
</protein>
<gene>
    <name evidence="1" type="ORF">NCTC9428_02743</name>
</gene>